<comment type="caution">
    <text evidence="2">The sequence shown here is derived from an EMBL/GenBank/DDBJ whole genome shotgun (WGS) entry which is preliminary data.</text>
</comment>
<proteinExistence type="predicted"/>
<evidence type="ECO:0000313" key="2">
    <source>
        <dbReference type="EMBL" id="PPK96181.1"/>
    </source>
</evidence>
<dbReference type="AlphaFoldDB" id="A0A2S6IPT3"/>
<sequence>MGRGDDTIHYDVRGDLTAATAERPVLIMVGSPMDATGFGSLAARFADRPVVTVDPRGAGRNPVGTSALSPDVHGQDLHRVIEDLGIGPVDIFASSGAAINALALAAARPDDIRKLVAHEPPIADPLPDHEAYLAVCQDIKVIYEASGTGPAMAKFIAYVMHQGPTPDDYLDRPTPEPTQFGLPTHDNGDRTDPLMRNIPTCQAYRPDYDALAALGDRVVLAYGIESGEESPARGARAVAERIGRAAVDFPSHHAGFLGGEFGQQGDPEAFAERLRIVFA</sequence>
<keyword evidence="3" id="KW-1185">Reference proteome</keyword>
<feature type="domain" description="AB hydrolase-1" evidence="1">
    <location>
        <begin position="47"/>
        <end position="125"/>
    </location>
</feature>
<dbReference type="Proteomes" id="UP000239485">
    <property type="component" value="Unassembled WGS sequence"/>
</dbReference>
<dbReference type="InterPro" id="IPR000073">
    <property type="entry name" value="AB_hydrolase_1"/>
</dbReference>
<organism evidence="2 3">
    <name type="scientific">Kineococcus xinjiangensis</name>
    <dbReference type="NCBI Taxonomy" id="512762"/>
    <lineage>
        <taxon>Bacteria</taxon>
        <taxon>Bacillati</taxon>
        <taxon>Actinomycetota</taxon>
        <taxon>Actinomycetes</taxon>
        <taxon>Kineosporiales</taxon>
        <taxon>Kineosporiaceae</taxon>
        <taxon>Kineococcus</taxon>
    </lineage>
</organism>
<dbReference type="RefSeq" id="WP_211291000.1">
    <property type="nucleotide sequence ID" value="NZ_PTJD01000005.1"/>
</dbReference>
<dbReference type="Gene3D" id="3.40.50.1820">
    <property type="entry name" value="alpha/beta hydrolase"/>
    <property type="match status" value="1"/>
</dbReference>
<evidence type="ECO:0000259" key="1">
    <source>
        <dbReference type="Pfam" id="PF00561"/>
    </source>
</evidence>
<dbReference type="InterPro" id="IPR029058">
    <property type="entry name" value="AB_hydrolase_fold"/>
</dbReference>
<dbReference type="GO" id="GO:0003824">
    <property type="term" value="F:catalytic activity"/>
    <property type="evidence" value="ECO:0007669"/>
    <property type="project" value="UniProtKB-ARBA"/>
</dbReference>
<evidence type="ECO:0000313" key="3">
    <source>
        <dbReference type="Proteomes" id="UP000239485"/>
    </source>
</evidence>
<accession>A0A2S6IPT3</accession>
<gene>
    <name evidence="2" type="ORF">CLV92_105283</name>
</gene>
<reference evidence="2 3" key="1">
    <citation type="submission" date="2018-02" db="EMBL/GenBank/DDBJ databases">
        <title>Genomic Encyclopedia of Archaeal and Bacterial Type Strains, Phase II (KMG-II): from individual species to whole genera.</title>
        <authorList>
            <person name="Goeker M."/>
        </authorList>
    </citation>
    <scope>NUCLEOTIDE SEQUENCE [LARGE SCALE GENOMIC DNA]</scope>
    <source>
        <strain evidence="2 3">DSM 22857</strain>
    </source>
</reference>
<dbReference type="Pfam" id="PF00561">
    <property type="entry name" value="Abhydrolase_1"/>
    <property type="match status" value="1"/>
</dbReference>
<dbReference type="EMBL" id="PTJD01000005">
    <property type="protein sequence ID" value="PPK96181.1"/>
    <property type="molecule type" value="Genomic_DNA"/>
</dbReference>
<name>A0A2S6IPT3_9ACTN</name>
<dbReference type="SUPFAM" id="SSF53474">
    <property type="entry name" value="alpha/beta-Hydrolases"/>
    <property type="match status" value="1"/>
</dbReference>
<protein>
    <submittedName>
        <fullName evidence="2">Pimeloyl-ACP methyl ester carboxylesterase</fullName>
    </submittedName>
</protein>